<gene>
    <name evidence="2" type="ORF">SHERM_16853</name>
</gene>
<dbReference type="AlphaFoldDB" id="A0A9N7MYM2"/>
<dbReference type="Proteomes" id="UP001153555">
    <property type="component" value="Unassembled WGS sequence"/>
</dbReference>
<keyword evidence="3" id="KW-1185">Reference proteome</keyword>
<comment type="caution">
    <text evidence="2">The sequence shown here is derived from an EMBL/GenBank/DDBJ whole genome shotgun (WGS) entry which is preliminary data.</text>
</comment>
<evidence type="ECO:0000313" key="2">
    <source>
        <dbReference type="EMBL" id="CAA0817186.1"/>
    </source>
</evidence>
<sequence>MKISGETQKVKVPVRAGSVIDTCPGHVLLESQAVKQYGLRATPLEPEQELKPGRVYFLIQLPKNDDNRIGARRVRSGIHMGAKERLESLKLARRSASDLSAPPPPPPPSDDQVGVPGGVRVRMRLPKAEVERLMAESNDGADVAEKIAKFYVAATGGGSNGDGAAVTRSVKSRQKRVGFMPITDREIHHLTAAS</sequence>
<evidence type="ECO:0000256" key="1">
    <source>
        <dbReference type="SAM" id="MobiDB-lite"/>
    </source>
</evidence>
<dbReference type="OrthoDB" id="676555at2759"/>
<dbReference type="Pfam" id="PF14009">
    <property type="entry name" value="PADRE"/>
    <property type="match status" value="1"/>
</dbReference>
<dbReference type="PANTHER" id="PTHR33148">
    <property type="entry name" value="PLASTID MOVEMENT IMPAIRED PROTEIN-RELATED"/>
    <property type="match status" value="1"/>
</dbReference>
<accession>A0A9N7MYM2</accession>
<proteinExistence type="predicted"/>
<dbReference type="PANTHER" id="PTHR33148:SF3">
    <property type="entry name" value="DUF4228 DOMAIN PROTEIN"/>
    <property type="match status" value="1"/>
</dbReference>
<protein>
    <submittedName>
        <fullName evidence="2">Uncharacterized protein</fullName>
    </submittedName>
</protein>
<evidence type="ECO:0000313" key="3">
    <source>
        <dbReference type="Proteomes" id="UP001153555"/>
    </source>
</evidence>
<dbReference type="EMBL" id="CACSLK010015718">
    <property type="protein sequence ID" value="CAA0817186.1"/>
    <property type="molecule type" value="Genomic_DNA"/>
</dbReference>
<reference evidence="2" key="1">
    <citation type="submission" date="2019-12" db="EMBL/GenBank/DDBJ databases">
        <authorList>
            <person name="Scholes J."/>
        </authorList>
    </citation>
    <scope>NUCLEOTIDE SEQUENCE</scope>
</reference>
<feature type="region of interest" description="Disordered" evidence="1">
    <location>
        <begin position="93"/>
        <end position="116"/>
    </location>
</feature>
<dbReference type="InterPro" id="IPR025322">
    <property type="entry name" value="PADRE_dom"/>
</dbReference>
<organism evidence="2 3">
    <name type="scientific">Striga hermonthica</name>
    <name type="common">Purple witchweed</name>
    <name type="synonym">Buchnera hermonthica</name>
    <dbReference type="NCBI Taxonomy" id="68872"/>
    <lineage>
        <taxon>Eukaryota</taxon>
        <taxon>Viridiplantae</taxon>
        <taxon>Streptophyta</taxon>
        <taxon>Embryophyta</taxon>
        <taxon>Tracheophyta</taxon>
        <taxon>Spermatophyta</taxon>
        <taxon>Magnoliopsida</taxon>
        <taxon>eudicotyledons</taxon>
        <taxon>Gunneridae</taxon>
        <taxon>Pentapetalae</taxon>
        <taxon>asterids</taxon>
        <taxon>lamiids</taxon>
        <taxon>Lamiales</taxon>
        <taxon>Orobanchaceae</taxon>
        <taxon>Buchnereae</taxon>
        <taxon>Striga</taxon>
    </lineage>
</organism>
<name>A0A9N7MYM2_STRHE</name>